<evidence type="ECO:0000256" key="2">
    <source>
        <dbReference type="ARBA" id="ARBA00007998"/>
    </source>
</evidence>
<dbReference type="InterPro" id="IPR004761">
    <property type="entry name" value="Spore_GerAB"/>
</dbReference>
<dbReference type="Pfam" id="PF03845">
    <property type="entry name" value="Spore_permease"/>
    <property type="match status" value="1"/>
</dbReference>
<evidence type="ECO:0000256" key="8">
    <source>
        <dbReference type="SAM" id="Phobius"/>
    </source>
</evidence>
<feature type="transmembrane region" description="Helical" evidence="8">
    <location>
        <begin position="273"/>
        <end position="296"/>
    </location>
</feature>
<keyword evidence="3" id="KW-0813">Transport</keyword>
<feature type="transmembrane region" description="Helical" evidence="8">
    <location>
        <begin position="46"/>
        <end position="66"/>
    </location>
</feature>
<dbReference type="PANTHER" id="PTHR34975:SF2">
    <property type="entry name" value="SPORE GERMINATION PROTEIN A2"/>
    <property type="match status" value="1"/>
</dbReference>
<dbReference type="EMBL" id="AVPF01000125">
    <property type="protein sequence ID" value="KGX83282.1"/>
    <property type="molecule type" value="Genomic_DNA"/>
</dbReference>
<feature type="transmembrane region" description="Helical" evidence="8">
    <location>
        <begin position="340"/>
        <end position="358"/>
    </location>
</feature>
<dbReference type="AlphaFoldDB" id="A0A0A5HHZ7"/>
<dbReference type="GO" id="GO:0009847">
    <property type="term" value="P:spore germination"/>
    <property type="evidence" value="ECO:0007669"/>
    <property type="project" value="InterPro"/>
</dbReference>
<dbReference type="PANTHER" id="PTHR34975">
    <property type="entry name" value="SPORE GERMINATION PROTEIN A2"/>
    <property type="match status" value="1"/>
</dbReference>
<keyword evidence="10" id="KW-1185">Reference proteome</keyword>
<name>A0A0A5HHZ7_9BACI</name>
<feature type="transmembrane region" description="Helical" evidence="8">
    <location>
        <begin position="118"/>
        <end position="139"/>
    </location>
</feature>
<feature type="transmembrane region" description="Helical" evidence="8">
    <location>
        <begin position="87"/>
        <end position="112"/>
    </location>
</feature>
<keyword evidence="7 8" id="KW-0472">Membrane</keyword>
<evidence type="ECO:0000256" key="6">
    <source>
        <dbReference type="ARBA" id="ARBA00022989"/>
    </source>
</evidence>
<evidence type="ECO:0000313" key="10">
    <source>
        <dbReference type="Proteomes" id="UP000030403"/>
    </source>
</evidence>
<dbReference type="eggNOG" id="COG0814">
    <property type="taxonomic scope" value="Bacteria"/>
</dbReference>
<keyword evidence="6 8" id="KW-1133">Transmembrane helix</keyword>
<evidence type="ECO:0000256" key="5">
    <source>
        <dbReference type="ARBA" id="ARBA00022692"/>
    </source>
</evidence>
<evidence type="ECO:0000256" key="4">
    <source>
        <dbReference type="ARBA" id="ARBA00022544"/>
    </source>
</evidence>
<dbReference type="NCBIfam" id="TIGR00912">
    <property type="entry name" value="2A0309"/>
    <property type="match status" value="1"/>
</dbReference>
<dbReference type="OrthoDB" id="2380240at2"/>
<dbReference type="STRING" id="1385511.GCA_000425225_03706"/>
<dbReference type="Proteomes" id="UP000030403">
    <property type="component" value="Unassembled WGS sequence"/>
</dbReference>
<comment type="similarity">
    <text evidence="2">Belongs to the amino acid-polyamine-organocation (APC) superfamily. Spore germination protein (SGP) (TC 2.A.3.9) family.</text>
</comment>
<proteinExistence type="inferred from homology"/>
<dbReference type="RefSeq" id="WP_027447234.1">
    <property type="nucleotide sequence ID" value="NZ_AULJ01000054.1"/>
</dbReference>
<evidence type="ECO:0000256" key="7">
    <source>
        <dbReference type="ARBA" id="ARBA00023136"/>
    </source>
</evidence>
<feature type="transmembrane region" description="Helical" evidence="8">
    <location>
        <begin position="16"/>
        <end position="40"/>
    </location>
</feature>
<evidence type="ECO:0000256" key="3">
    <source>
        <dbReference type="ARBA" id="ARBA00022448"/>
    </source>
</evidence>
<dbReference type="Gene3D" id="1.20.1740.10">
    <property type="entry name" value="Amino acid/polyamine transporter I"/>
    <property type="match status" value="1"/>
</dbReference>
<organism evidence="9 10">
    <name type="scientific">Pontibacillus marinus BH030004 = DSM 16465</name>
    <dbReference type="NCBI Taxonomy" id="1385511"/>
    <lineage>
        <taxon>Bacteria</taxon>
        <taxon>Bacillati</taxon>
        <taxon>Bacillota</taxon>
        <taxon>Bacilli</taxon>
        <taxon>Bacillales</taxon>
        <taxon>Bacillaceae</taxon>
        <taxon>Pontibacillus</taxon>
    </lineage>
</organism>
<evidence type="ECO:0000256" key="1">
    <source>
        <dbReference type="ARBA" id="ARBA00004141"/>
    </source>
</evidence>
<feature type="transmembrane region" description="Helical" evidence="8">
    <location>
        <begin position="195"/>
        <end position="212"/>
    </location>
</feature>
<keyword evidence="4" id="KW-0309">Germination</keyword>
<gene>
    <name evidence="9" type="ORF">N783_05085</name>
</gene>
<comment type="subcellular location">
    <subcellularLocation>
        <location evidence="1">Membrane</location>
        <topology evidence="1">Multi-pass membrane protein</topology>
    </subcellularLocation>
</comment>
<accession>A0A0A5HHZ7</accession>
<sequence length="370" mass="42697">MRINLDISKGTQIQAFYLFFLIHTMQVGAGLMGVTTHIFQAAKHDAWISILIAGLWMHLIIFVMIKMLEQYQNTDLFGIQRDVFGKWINLVLGTCITIYIFVVIMTVILNYVEVVQVYLFPTMPTWLISFFLLSLSLYAALGGIRVVVGAAFLFFLITIGLSLFLSKPITLMDMNHFFPILNVSLSELIQGTYKTTYTFLGLEVLLFAYPYIKNKNKAHLSAQLGVLLTVIITFSVVFVTIGYFSPDQINRLIWPTLSLFKIIRLPFIERFDVIAVALWMLIILPNIIIFTWVLSHCFKRLYGAREKYAIYIVTILLFIFSSIFQYRININTLTDISAKVGFYIVFVYPLILFPIVWIKKKLQRKRGEHS</sequence>
<feature type="transmembrane region" description="Helical" evidence="8">
    <location>
        <begin position="146"/>
        <end position="165"/>
    </location>
</feature>
<protein>
    <submittedName>
        <fullName evidence="9">Spore germination protein</fullName>
    </submittedName>
</protein>
<comment type="caution">
    <text evidence="9">The sequence shown here is derived from an EMBL/GenBank/DDBJ whole genome shotgun (WGS) entry which is preliminary data.</text>
</comment>
<keyword evidence="5 8" id="KW-0812">Transmembrane</keyword>
<evidence type="ECO:0000313" key="9">
    <source>
        <dbReference type="EMBL" id="KGX83282.1"/>
    </source>
</evidence>
<reference evidence="9 10" key="1">
    <citation type="submission" date="2013-08" db="EMBL/GenBank/DDBJ databases">
        <authorList>
            <person name="Huang J."/>
            <person name="Wang G."/>
        </authorList>
    </citation>
    <scope>NUCLEOTIDE SEQUENCE [LARGE SCALE GENOMIC DNA]</scope>
    <source>
        <strain evidence="9 10">BH030004</strain>
    </source>
</reference>
<feature type="transmembrane region" description="Helical" evidence="8">
    <location>
        <begin position="224"/>
        <end position="244"/>
    </location>
</feature>
<feature type="transmembrane region" description="Helical" evidence="8">
    <location>
        <begin position="308"/>
        <end position="328"/>
    </location>
</feature>
<dbReference type="GO" id="GO:0016020">
    <property type="term" value="C:membrane"/>
    <property type="evidence" value="ECO:0007669"/>
    <property type="project" value="UniProtKB-SubCell"/>
</dbReference>